<dbReference type="InterPro" id="IPR001279">
    <property type="entry name" value="Metallo-B-lactamas"/>
</dbReference>
<evidence type="ECO:0000256" key="1">
    <source>
        <dbReference type="SAM" id="MobiDB-lite"/>
    </source>
</evidence>
<dbReference type="AlphaFoldDB" id="A0A061H9J5"/>
<dbReference type="HOGENOM" id="CLU_044538_1_2_1"/>
<dbReference type="InterPro" id="IPR036866">
    <property type="entry name" value="RibonucZ/Hydroxyglut_hydro"/>
</dbReference>
<dbReference type="PANTHER" id="PTHR42663">
    <property type="entry name" value="HYDROLASE C777.06C-RELATED-RELATED"/>
    <property type="match status" value="1"/>
</dbReference>
<proteinExistence type="predicted"/>
<dbReference type="EMBL" id="KE361632">
    <property type="protein sequence ID" value="EPQ29119.1"/>
    <property type="molecule type" value="Genomic_DNA"/>
</dbReference>
<feature type="compositionally biased region" description="Polar residues" evidence="1">
    <location>
        <begin position="305"/>
        <end position="316"/>
    </location>
</feature>
<dbReference type="CDD" id="cd16279">
    <property type="entry name" value="metallo-hydrolase-like_MBL-fold"/>
    <property type="match status" value="1"/>
</dbReference>
<gene>
    <name evidence="3" type="ORF">PFL1_03407</name>
</gene>
<dbReference type="SUPFAM" id="SSF56281">
    <property type="entry name" value="Metallo-hydrolase/oxidoreductase"/>
    <property type="match status" value="1"/>
</dbReference>
<dbReference type="Proteomes" id="UP000053664">
    <property type="component" value="Unassembled WGS sequence"/>
</dbReference>
<evidence type="ECO:0000259" key="2">
    <source>
        <dbReference type="Pfam" id="PF12706"/>
    </source>
</evidence>
<evidence type="ECO:0000313" key="3">
    <source>
        <dbReference type="EMBL" id="EPQ29119.1"/>
    </source>
</evidence>
<feature type="region of interest" description="Disordered" evidence="1">
    <location>
        <begin position="1"/>
        <end position="34"/>
    </location>
</feature>
<feature type="region of interest" description="Disordered" evidence="1">
    <location>
        <begin position="299"/>
        <end position="320"/>
    </location>
</feature>
<name>A0A061H9J5_9BASI</name>
<organism evidence="3 4">
    <name type="scientific">Pseudozyma flocculosa PF-1</name>
    <dbReference type="NCBI Taxonomy" id="1277687"/>
    <lineage>
        <taxon>Eukaryota</taxon>
        <taxon>Fungi</taxon>
        <taxon>Dikarya</taxon>
        <taxon>Basidiomycota</taxon>
        <taxon>Ustilaginomycotina</taxon>
        <taxon>Ustilaginomycetes</taxon>
        <taxon>Ustilaginales</taxon>
        <taxon>Ustilaginaceae</taxon>
        <taxon>Pseudozyma</taxon>
    </lineage>
</organism>
<reference evidence="3 4" key="1">
    <citation type="journal article" date="2013" name="Plant Cell">
        <title>The transition from a phytopathogenic smut ancestor to an anamorphic biocontrol agent deciphered by comparative whole-genome analysis.</title>
        <authorList>
            <person name="Lefebvre F."/>
            <person name="Joly D.L."/>
            <person name="Labbe C."/>
            <person name="Teichmann B."/>
            <person name="Linning R."/>
            <person name="Belzile F."/>
            <person name="Bakkeren G."/>
            <person name="Belanger R.R."/>
        </authorList>
    </citation>
    <scope>NUCLEOTIDE SEQUENCE [LARGE SCALE GENOMIC DNA]</scope>
    <source>
        <strain evidence="3 4">PF-1</strain>
    </source>
</reference>
<dbReference type="PANTHER" id="PTHR42663:SF6">
    <property type="entry name" value="HYDROLASE C777.06C-RELATED"/>
    <property type="match status" value="1"/>
</dbReference>
<sequence>MFPVSAPDELRKMNGHGTTSLPNGGRPWGDPVKHRDPKLPLLESSWLRKVVFLGTGTSGQVPAIHCVTSPDFGGCATCADAVRPGSRNHRGCTSVALVGRHSHDDDDGSTILIDCGKTFYSSALVHFPRNGIRRLKAVLLTHAHADAILGLDDLRAWTMGSVVQPFVDIYLTEQCMQTVQGMFPYLVDRSKSTGGGDVGTLRWHIIDPDRPFWVGTGRSKVEIQPLPVLHGFVNRKDPFWTLGFRIDGFSYVSDTHSIPETTTQIMAGSEVIVMDALKMDRHSSHFSFSQALSFLASLPPPPSSTADGGTASSPPRSNARLPKLGILTDFTHRIEHFATQELLDAWRRGLMDWQVQQAPAPSERAGKGEAGGPRWWDGVWDEADCERRLTIALKGEADKLSRDTHGSGDGDGDGAADREAAWRAAPHWIPPVAMSWDGMVIEFQQTRKEP</sequence>
<accession>A0A061H9J5</accession>
<dbReference type="KEGG" id="pfp:PFL1_03407"/>
<dbReference type="Gene3D" id="3.60.15.10">
    <property type="entry name" value="Ribonuclease Z/Hydroxyacylglutathione hydrolase-like"/>
    <property type="match status" value="1"/>
</dbReference>
<evidence type="ECO:0000313" key="4">
    <source>
        <dbReference type="Proteomes" id="UP000053664"/>
    </source>
</evidence>
<protein>
    <recommendedName>
        <fullName evidence="2">Metallo-beta-lactamase domain-containing protein</fullName>
    </recommendedName>
</protein>
<dbReference type="eggNOG" id="ENOG502QWBK">
    <property type="taxonomic scope" value="Eukaryota"/>
</dbReference>
<dbReference type="Pfam" id="PF12706">
    <property type="entry name" value="Lactamase_B_2"/>
    <property type="match status" value="1"/>
</dbReference>
<dbReference type="OrthoDB" id="341300at2759"/>
<dbReference type="GeneID" id="19317517"/>
<feature type="domain" description="Metallo-beta-lactamase" evidence="2">
    <location>
        <begin position="110"/>
        <end position="300"/>
    </location>
</feature>
<dbReference type="RefSeq" id="XP_007879115.1">
    <property type="nucleotide sequence ID" value="XM_007880924.1"/>
</dbReference>